<evidence type="ECO:0000313" key="2">
    <source>
        <dbReference type="EMBL" id="BBA95492.1"/>
    </source>
</evidence>
<organism evidence="2 3">
    <name type="scientific">Actinacidiphila reveromycinica</name>
    <dbReference type="NCBI Taxonomy" id="659352"/>
    <lineage>
        <taxon>Bacteria</taxon>
        <taxon>Bacillati</taxon>
        <taxon>Actinomycetota</taxon>
        <taxon>Actinomycetes</taxon>
        <taxon>Kitasatosporales</taxon>
        <taxon>Streptomycetaceae</taxon>
        <taxon>Actinacidiphila</taxon>
    </lineage>
</organism>
<gene>
    <name evidence="2" type="ORF">RVR_375</name>
</gene>
<accession>A0A7U3UMX0</accession>
<evidence type="ECO:0000313" key="3">
    <source>
        <dbReference type="Proteomes" id="UP000595703"/>
    </source>
</evidence>
<dbReference type="KEGG" id="arev:RVR_375"/>
<proteinExistence type="predicted"/>
<keyword evidence="3" id="KW-1185">Reference proteome</keyword>
<protein>
    <submittedName>
        <fullName evidence="2">Uncharacterized protein</fullName>
    </submittedName>
</protein>
<reference evidence="2 3" key="4">
    <citation type="journal article" date="2020" name="Sci. Rep.">
        <title>beta-carboline chemical signals induce reveromycin production through a LuxR family regulator in Streptomyces sp. SN-593.</title>
        <authorList>
            <person name="Panthee S."/>
            <person name="Kito N."/>
            <person name="Hayashi T."/>
            <person name="Shimizu T."/>
            <person name="Ishikawa J."/>
            <person name="Hamamoto H."/>
            <person name="Osada H."/>
            <person name="Takahashi S."/>
        </authorList>
    </citation>
    <scope>NUCLEOTIDE SEQUENCE [LARGE SCALE GENOMIC DNA]</scope>
    <source>
        <strain evidence="2 3">SN-593</strain>
    </source>
</reference>
<feature type="compositionally biased region" description="Basic and acidic residues" evidence="1">
    <location>
        <begin position="59"/>
        <end position="69"/>
    </location>
</feature>
<name>A0A7U3UMX0_9ACTN</name>
<evidence type="ECO:0000256" key="1">
    <source>
        <dbReference type="SAM" id="MobiDB-lite"/>
    </source>
</evidence>
<dbReference type="EMBL" id="AP018365">
    <property type="protein sequence ID" value="BBA95492.1"/>
    <property type="molecule type" value="Genomic_DNA"/>
</dbReference>
<dbReference type="AlphaFoldDB" id="A0A7U3UMX0"/>
<reference evidence="2 3" key="3">
    <citation type="journal article" date="2011" name="Nat. Chem. Biol.">
        <title>Reveromycin A biosynthesis uses RevG and RevJ for stereospecific spiroacetal formation.</title>
        <authorList>
            <person name="Takahashi S."/>
            <person name="Toyoda A."/>
            <person name="Sekiyama Y."/>
            <person name="Takagi H."/>
            <person name="Nogawa T."/>
            <person name="Uramoto M."/>
            <person name="Suzuki R."/>
            <person name="Koshino H."/>
            <person name="Kumano T."/>
            <person name="Panthee S."/>
            <person name="Dairi T."/>
            <person name="Ishikawa J."/>
            <person name="Ikeda H."/>
            <person name="Sakaki Y."/>
            <person name="Osada H."/>
        </authorList>
    </citation>
    <scope>NUCLEOTIDE SEQUENCE [LARGE SCALE GENOMIC DNA]</scope>
    <source>
        <strain evidence="2 3">SN-593</strain>
    </source>
</reference>
<reference evidence="2 3" key="1">
    <citation type="journal article" date="2010" name="J. Bacteriol.">
        <title>Biochemical characterization of a novel indole prenyltransferase from Streptomyces sp. SN-593.</title>
        <authorList>
            <person name="Takahashi S."/>
            <person name="Takagi H."/>
            <person name="Toyoda A."/>
            <person name="Uramoto M."/>
            <person name="Nogawa T."/>
            <person name="Ueki M."/>
            <person name="Sakaki Y."/>
            <person name="Osada H."/>
        </authorList>
    </citation>
    <scope>NUCLEOTIDE SEQUENCE [LARGE SCALE GENOMIC DNA]</scope>
    <source>
        <strain evidence="2 3">SN-593</strain>
    </source>
</reference>
<dbReference type="Proteomes" id="UP000595703">
    <property type="component" value="Chromosome"/>
</dbReference>
<reference evidence="2 3" key="2">
    <citation type="journal article" date="2011" name="J. Antibiot.">
        <title>Furaquinocins I and J: novel polyketide isoprenoid hybrid compounds from Streptomyces reveromyceticus SN-593.</title>
        <authorList>
            <person name="Panthee S."/>
            <person name="Takahashi S."/>
            <person name="Takagi H."/>
            <person name="Nogawa T."/>
            <person name="Oowada E."/>
            <person name="Uramoto M."/>
            <person name="Osada H."/>
        </authorList>
    </citation>
    <scope>NUCLEOTIDE SEQUENCE [LARGE SCALE GENOMIC DNA]</scope>
    <source>
        <strain evidence="2 3">SN-593</strain>
    </source>
</reference>
<feature type="region of interest" description="Disordered" evidence="1">
    <location>
        <begin position="45"/>
        <end position="84"/>
    </location>
</feature>
<sequence length="84" mass="8857">MGTAGSQRAADPDTGPACPVCGRPVAEEVTRYKTMGIVVPVWEPGTCRNPDCPEGASAEGDHGKDDARPDPLGCLHRLRSTDRP</sequence>
<dbReference type="RefSeq" id="WP_202232016.1">
    <property type="nucleotide sequence ID" value="NZ_AP018365.1"/>
</dbReference>